<dbReference type="Proteomes" id="UP000439983">
    <property type="component" value="Unassembled WGS sequence"/>
</dbReference>
<feature type="chain" id="PRO_5026658456" evidence="2">
    <location>
        <begin position="25"/>
        <end position="192"/>
    </location>
</feature>
<name>A0A6N7LGS6_SINTE</name>
<dbReference type="SUPFAM" id="SSF110087">
    <property type="entry name" value="DR1885-like metal-binding protein"/>
    <property type="match status" value="1"/>
</dbReference>
<dbReference type="OrthoDB" id="9796962at2"/>
<dbReference type="Pfam" id="PF04314">
    <property type="entry name" value="PCuAC"/>
    <property type="match status" value="1"/>
</dbReference>
<evidence type="ECO:0000313" key="3">
    <source>
        <dbReference type="EMBL" id="MQX17081.1"/>
    </source>
</evidence>
<dbReference type="EMBL" id="WITC01000085">
    <property type="protein sequence ID" value="MQX17081.1"/>
    <property type="molecule type" value="Genomic_DNA"/>
</dbReference>
<comment type="caution">
    <text evidence="3">The sequence shown here is derived from an EMBL/GenBank/DDBJ whole genome shotgun (WGS) entry which is preliminary data.</text>
</comment>
<keyword evidence="2" id="KW-0732">Signal</keyword>
<proteinExistence type="predicted"/>
<evidence type="ECO:0000256" key="2">
    <source>
        <dbReference type="SAM" id="SignalP"/>
    </source>
</evidence>
<evidence type="ECO:0000256" key="1">
    <source>
        <dbReference type="SAM" id="MobiDB-lite"/>
    </source>
</evidence>
<dbReference type="PANTHER" id="PTHR36302:SF1">
    <property type="entry name" value="COPPER CHAPERONE PCU(A)C"/>
    <property type="match status" value="1"/>
</dbReference>
<dbReference type="InterPro" id="IPR036182">
    <property type="entry name" value="PCuAC_sf"/>
</dbReference>
<feature type="signal peptide" evidence="2">
    <location>
        <begin position="1"/>
        <end position="24"/>
    </location>
</feature>
<dbReference type="AlphaFoldDB" id="A0A6N7LGS6"/>
<feature type="region of interest" description="Disordered" evidence="1">
    <location>
        <begin position="31"/>
        <end position="59"/>
    </location>
</feature>
<gene>
    <name evidence="3" type="ORF">GHK62_20615</name>
</gene>
<organism evidence="3 4">
    <name type="scientific">Sinorhizobium terangae</name>
    <dbReference type="NCBI Taxonomy" id="110322"/>
    <lineage>
        <taxon>Bacteria</taxon>
        <taxon>Pseudomonadati</taxon>
        <taxon>Pseudomonadota</taxon>
        <taxon>Alphaproteobacteria</taxon>
        <taxon>Hyphomicrobiales</taxon>
        <taxon>Rhizobiaceae</taxon>
        <taxon>Sinorhizobium/Ensifer group</taxon>
        <taxon>Sinorhizobium</taxon>
    </lineage>
</organism>
<sequence>MTKTKLTLLAASLTLVAASMAQMAAAGQSTHALKSPAPTVTLASSTQGHDEHDSHQTAGAPVEVGDLEISGGAVKSMLPGAKVGGGGLVVKNTGSADDRLLAVESPAAGRVEMHEMKMENDVMKMRRLEDGVAIPAGATVELKSGGLHLMFMEVKKPFAEGDTVPVTLTFEKTGKVDYVLPVGAAVGGHEHN</sequence>
<accession>A0A6N7LGS6</accession>
<dbReference type="Gene3D" id="2.60.40.1890">
    <property type="entry name" value="PCu(A)C copper chaperone"/>
    <property type="match status" value="1"/>
</dbReference>
<dbReference type="InterPro" id="IPR007410">
    <property type="entry name" value="LpqE-like"/>
</dbReference>
<reference evidence="3 4" key="1">
    <citation type="journal article" date="2013" name="Genome Biol.">
        <title>Comparative genomics of the core and accessory genomes of 48 Sinorhizobium strains comprising five genospecies.</title>
        <authorList>
            <person name="Sugawara M."/>
            <person name="Epstein B."/>
            <person name="Badgley B.D."/>
            <person name="Unno T."/>
            <person name="Xu L."/>
            <person name="Reese J."/>
            <person name="Gyaneshwar P."/>
            <person name="Denny R."/>
            <person name="Mudge J."/>
            <person name="Bharti A.K."/>
            <person name="Farmer A.D."/>
            <person name="May G.D."/>
            <person name="Woodward J.E."/>
            <person name="Medigue C."/>
            <person name="Vallenet D."/>
            <person name="Lajus A."/>
            <person name="Rouy Z."/>
            <person name="Martinez-Vaz B."/>
            <person name="Tiffin P."/>
            <person name="Young N.D."/>
            <person name="Sadowsky M.J."/>
        </authorList>
    </citation>
    <scope>NUCLEOTIDE SEQUENCE [LARGE SCALE GENOMIC DNA]</scope>
    <source>
        <strain evidence="3 4">USDA4894</strain>
    </source>
</reference>
<dbReference type="PANTHER" id="PTHR36302">
    <property type="entry name" value="BLR7088 PROTEIN"/>
    <property type="match status" value="1"/>
</dbReference>
<evidence type="ECO:0000313" key="4">
    <source>
        <dbReference type="Proteomes" id="UP000439983"/>
    </source>
</evidence>
<dbReference type="InterPro" id="IPR058248">
    <property type="entry name" value="Lxx211020-like"/>
</dbReference>
<keyword evidence="4" id="KW-1185">Reference proteome</keyword>
<protein>
    <submittedName>
        <fullName evidence="3">Copper chaperone PCu(A)C</fullName>
    </submittedName>
</protein>